<feature type="region of interest" description="Disordered" evidence="1">
    <location>
        <begin position="98"/>
        <end position="141"/>
    </location>
</feature>
<feature type="region of interest" description="Disordered" evidence="1">
    <location>
        <begin position="56"/>
        <end position="76"/>
    </location>
</feature>
<gene>
    <name evidence="2" type="ORF">Adt_39635</name>
</gene>
<comment type="caution">
    <text evidence="2">The sequence shown here is derived from an EMBL/GenBank/DDBJ whole genome shotgun (WGS) entry which is preliminary data.</text>
</comment>
<sequence length="311" mass="35227">MSTVVTAMMSGTRNRHFKMSLSKNSPNTMHELLRRGEKYVDAEEACLITKCMKDEPKSNKREIPGELKPQNNRDSHHHHRLFHCFGILGNGRLHLKWNKDNHSNGQHRRRRSIKSPSLESHPSSGSPLREPSRQSPLHDSASATLVQSQLSVLAESTMSPVRDDLMKYSPLRGESSKQSPLQNSAKQSPLPGESVKQSLKHNLASESEASMTNKSILIEYHRNHLKNSVSETNRNGRYLSNLDRATEKSKKKLKATEADSSATKEKRSRILLKIPRENESEENQQEEPHKIDNNLDEDVEAAVSEYAETVK</sequence>
<dbReference type="Proteomes" id="UP001604336">
    <property type="component" value="Unassembled WGS sequence"/>
</dbReference>
<feature type="compositionally biased region" description="Basic and acidic residues" evidence="1">
    <location>
        <begin position="244"/>
        <end position="265"/>
    </location>
</feature>
<evidence type="ECO:0000313" key="2">
    <source>
        <dbReference type="EMBL" id="KAL2471499.1"/>
    </source>
</evidence>
<accession>A0ABD1Q5N1</accession>
<evidence type="ECO:0000256" key="1">
    <source>
        <dbReference type="SAM" id="MobiDB-lite"/>
    </source>
</evidence>
<organism evidence="2 3">
    <name type="scientific">Abeliophyllum distichum</name>
    <dbReference type="NCBI Taxonomy" id="126358"/>
    <lineage>
        <taxon>Eukaryota</taxon>
        <taxon>Viridiplantae</taxon>
        <taxon>Streptophyta</taxon>
        <taxon>Embryophyta</taxon>
        <taxon>Tracheophyta</taxon>
        <taxon>Spermatophyta</taxon>
        <taxon>Magnoliopsida</taxon>
        <taxon>eudicotyledons</taxon>
        <taxon>Gunneridae</taxon>
        <taxon>Pentapetalae</taxon>
        <taxon>asterids</taxon>
        <taxon>lamiids</taxon>
        <taxon>Lamiales</taxon>
        <taxon>Oleaceae</taxon>
        <taxon>Forsythieae</taxon>
        <taxon>Abeliophyllum</taxon>
    </lineage>
</organism>
<name>A0ABD1Q5N1_9LAMI</name>
<proteinExistence type="predicted"/>
<dbReference type="EMBL" id="JBFOLK010000012">
    <property type="protein sequence ID" value="KAL2471499.1"/>
    <property type="molecule type" value="Genomic_DNA"/>
</dbReference>
<feature type="region of interest" description="Disordered" evidence="1">
    <location>
        <begin position="228"/>
        <end position="298"/>
    </location>
</feature>
<feature type="region of interest" description="Disordered" evidence="1">
    <location>
        <begin position="170"/>
        <end position="209"/>
    </location>
</feature>
<feature type="compositionally biased region" description="Low complexity" evidence="1">
    <location>
        <begin position="114"/>
        <end position="127"/>
    </location>
</feature>
<dbReference type="AlphaFoldDB" id="A0ABD1Q5N1"/>
<keyword evidence="3" id="KW-1185">Reference proteome</keyword>
<reference evidence="3" key="1">
    <citation type="submission" date="2024-07" db="EMBL/GenBank/DDBJ databases">
        <title>Two chromosome-level genome assemblies of Korean endemic species Abeliophyllum distichum and Forsythia ovata (Oleaceae).</title>
        <authorList>
            <person name="Jang H."/>
        </authorList>
    </citation>
    <scope>NUCLEOTIDE SEQUENCE [LARGE SCALE GENOMIC DNA]</scope>
</reference>
<feature type="compositionally biased region" description="Basic and acidic residues" evidence="1">
    <location>
        <begin position="56"/>
        <end position="65"/>
    </location>
</feature>
<protein>
    <submittedName>
        <fullName evidence="2">Uncharacterized protein</fullName>
    </submittedName>
</protein>
<evidence type="ECO:0000313" key="3">
    <source>
        <dbReference type="Proteomes" id="UP001604336"/>
    </source>
</evidence>
<feature type="compositionally biased region" description="Polar residues" evidence="1">
    <location>
        <begin position="176"/>
        <end position="187"/>
    </location>
</feature>